<accession>A0A7S3Y5R1</accession>
<evidence type="ECO:0000313" key="2">
    <source>
        <dbReference type="EMBL" id="CAE0641869.1"/>
    </source>
</evidence>
<name>A0A7S3Y5R1_HETAK</name>
<proteinExistence type="predicted"/>
<reference evidence="2" key="1">
    <citation type="submission" date="2021-01" db="EMBL/GenBank/DDBJ databases">
        <authorList>
            <person name="Corre E."/>
            <person name="Pelletier E."/>
            <person name="Niang G."/>
            <person name="Scheremetjew M."/>
            <person name="Finn R."/>
            <person name="Kale V."/>
            <person name="Holt S."/>
            <person name="Cochrane G."/>
            <person name="Meng A."/>
            <person name="Brown T."/>
            <person name="Cohen L."/>
        </authorList>
    </citation>
    <scope>NUCLEOTIDE SEQUENCE</scope>
    <source>
        <strain evidence="2">CCMP3107</strain>
    </source>
</reference>
<feature type="region of interest" description="Disordered" evidence="1">
    <location>
        <begin position="14"/>
        <end position="46"/>
    </location>
</feature>
<dbReference type="EMBL" id="HBIU01046069">
    <property type="protein sequence ID" value="CAE0641869.1"/>
    <property type="molecule type" value="Transcribed_RNA"/>
</dbReference>
<sequence length="321" mass="35718">MWLGYSEIRLCDDPCSAEDHGMTVGSSEEDSSDSDDDDDGNPYRKAAVDESRFAENKCWFGMDEVTLSKKGLRKLSTCVDFLEQYFWDNLTLDRLITLNPQGFQLQRLRAFLASFVIFPYPALIDLKKSRGEKQLMNQITKIVKEVYFLLKVAEGYLSSEPSMKEAASCLPGKMGLFQNKTLGVLNTNTRRQKQHIMMDVEFDGCLGTSLSHLESKSTPPEVAKALVASNSSEASEVSMVLNDLIGELEKVELAAGDLVRSILHDVIDKAVSLHEWERGPFGAARGGFMIPSSWLLEKRGLMEQVDVKEKKAAGMDLLGLG</sequence>
<organism evidence="2">
    <name type="scientific">Heterosigma akashiwo</name>
    <name type="common">Chromophytic alga</name>
    <name type="synonym">Heterosigma carterae</name>
    <dbReference type="NCBI Taxonomy" id="2829"/>
    <lineage>
        <taxon>Eukaryota</taxon>
        <taxon>Sar</taxon>
        <taxon>Stramenopiles</taxon>
        <taxon>Ochrophyta</taxon>
        <taxon>Raphidophyceae</taxon>
        <taxon>Chattonellales</taxon>
        <taxon>Chattonellaceae</taxon>
        <taxon>Heterosigma</taxon>
    </lineage>
</organism>
<gene>
    <name evidence="2" type="ORF">HAKA00212_LOCUS20699</name>
</gene>
<feature type="compositionally biased region" description="Acidic residues" evidence="1">
    <location>
        <begin position="27"/>
        <end position="40"/>
    </location>
</feature>
<dbReference type="AlphaFoldDB" id="A0A7S3Y5R1"/>
<evidence type="ECO:0000256" key="1">
    <source>
        <dbReference type="SAM" id="MobiDB-lite"/>
    </source>
</evidence>
<protein>
    <submittedName>
        <fullName evidence="2">Uncharacterized protein</fullName>
    </submittedName>
</protein>